<gene>
    <name evidence="1" type="ORF">ALECFALPRED_005886</name>
</gene>
<dbReference type="Proteomes" id="UP000664203">
    <property type="component" value="Unassembled WGS sequence"/>
</dbReference>
<evidence type="ECO:0000313" key="2">
    <source>
        <dbReference type="Proteomes" id="UP000664203"/>
    </source>
</evidence>
<proteinExistence type="predicted"/>
<dbReference type="EMBL" id="CAJPDR010000372">
    <property type="protein sequence ID" value="CAF9934204.1"/>
    <property type="molecule type" value="Genomic_DNA"/>
</dbReference>
<protein>
    <submittedName>
        <fullName evidence="1">Uncharacterized protein</fullName>
    </submittedName>
</protein>
<organism evidence="1 2">
    <name type="scientific">Alectoria fallacina</name>
    <dbReference type="NCBI Taxonomy" id="1903189"/>
    <lineage>
        <taxon>Eukaryota</taxon>
        <taxon>Fungi</taxon>
        <taxon>Dikarya</taxon>
        <taxon>Ascomycota</taxon>
        <taxon>Pezizomycotina</taxon>
        <taxon>Lecanoromycetes</taxon>
        <taxon>OSLEUM clade</taxon>
        <taxon>Lecanoromycetidae</taxon>
        <taxon>Lecanorales</taxon>
        <taxon>Lecanorineae</taxon>
        <taxon>Parmeliaceae</taxon>
        <taxon>Alectoria</taxon>
    </lineage>
</organism>
<keyword evidence="2" id="KW-1185">Reference proteome</keyword>
<name>A0A8H3G087_9LECA</name>
<dbReference type="AlphaFoldDB" id="A0A8H3G087"/>
<reference evidence="1" key="1">
    <citation type="submission" date="2021-03" db="EMBL/GenBank/DDBJ databases">
        <authorList>
            <person name="Tagirdzhanova G."/>
        </authorList>
    </citation>
    <scope>NUCLEOTIDE SEQUENCE</scope>
</reference>
<accession>A0A8H3G087</accession>
<evidence type="ECO:0000313" key="1">
    <source>
        <dbReference type="EMBL" id="CAF9934204.1"/>
    </source>
</evidence>
<comment type="caution">
    <text evidence="1">The sequence shown here is derived from an EMBL/GenBank/DDBJ whole genome shotgun (WGS) entry which is preliminary data.</text>
</comment>
<sequence length="213" mass="23509">MDRLPDMLCERALSLTVLTISAHACLAGQSGFLSSKSLAGLYYLQTMEAAHVQTQLRDTLESLLRESVTHRFHQASHAGSHNGNFRALVNYASILPIIRVEYTICLRLLDTYTSDLLLLEHLDPIEAGILRIDATCLGHRGARHSTQPRPLIQFSVSHPGSAAFVDPQGLTALNELEPCGPSGMAAVCGDVFQEDPHQTIRVLFYYCEYGVMR</sequence>